<organism evidence="1">
    <name type="scientific">bioreactor metagenome</name>
    <dbReference type="NCBI Taxonomy" id="1076179"/>
    <lineage>
        <taxon>unclassified sequences</taxon>
        <taxon>metagenomes</taxon>
        <taxon>ecological metagenomes</taxon>
    </lineage>
</organism>
<reference evidence="1" key="1">
    <citation type="submission" date="2019-08" db="EMBL/GenBank/DDBJ databases">
        <authorList>
            <person name="Kucharzyk K."/>
            <person name="Murdoch R.W."/>
            <person name="Higgins S."/>
            <person name="Loffler F."/>
        </authorList>
    </citation>
    <scope>NUCLEOTIDE SEQUENCE</scope>
</reference>
<dbReference type="EMBL" id="VSSQ01002085">
    <property type="protein sequence ID" value="MPM13218.1"/>
    <property type="molecule type" value="Genomic_DNA"/>
</dbReference>
<evidence type="ECO:0000313" key="1">
    <source>
        <dbReference type="EMBL" id="MPM13218.1"/>
    </source>
</evidence>
<comment type="caution">
    <text evidence="1">The sequence shown here is derived from an EMBL/GenBank/DDBJ whole genome shotgun (WGS) entry which is preliminary data.</text>
</comment>
<proteinExistence type="predicted"/>
<gene>
    <name evidence="1" type="ORF">SDC9_59574</name>
</gene>
<sequence>MVRQVLIRDLGSTESWVDISSTVVEDSPSLRDGFGSLGSASLDIGKLSLKISVPSLAQAALYQTTQKQVQMLIEGIVEFEGYTADTAAILIEERTDYVFVSLSVYPYSKAFDKAIMPTDLTLRDMRICDESDVQHSLVHFLFQQLYANLPYPFPSILGASTPVTATAVKSKTLPLVTINKGKNILNTINDLLYQNGLAFYMHRHTAIIIEPYQVGRTPSAVLPITSVVSNPSLSQKPYVIDQQCKLRFPTIESIADEQVFKLNEEETIVDVANGAYYPEDGKLIVDYTTEKAENDDDIELVLVEDPVLSFDSASFTDYNSALYAKQAFLRLLNATGSTLQLKNIWIHATAWYRKYKAFYLDSNLPDNISKKEVDGDFIPDKTEAEKFLAVFKSELLAEKTSLVLKTDENIAPNTLIQIEELPYYLLVRSRTRLLDGLGLFQYECVAYSFASVIASTGNTAKTPAPKITPPVAQPGDKVVVQYALGDADGPSEVGSIIGYGGYVLALNSWVVQVGPWVTDPPTPAEGQYVWMRIGTYNPSTAEAPEVWKVSRLTGTKGADGADGAPARTITLVASQTVINMSSRGELKTQQIEITCIPSNLPIEGAVWTASDVGSLSQIEISEGVYDPYKRVLDCSLVTGDSTLISVTITYEGETYTGIVGITKVAEGIPTPMYLEALSVVPTLTSDGPLIVGDFFLYVGPYSGPNTDPGNQGLNPPALEINEFVYGRIYEYKGKNSADVDQWQESRKSSHLAAAQKDALQIAKDSNTYMFVAVLVAQLGLFFDLIVAGILSSPNYAENASGVPTAGFKIDGVKGLIKALGLEAYEAMIYGNLEASGFRTLQEEAGTSISPASVTPTLWKHSEMEALIADQDSLSTLSGTVDGYSFTKAARRTNRRILLGSHGYESESISAGERHEFTKIYPSFVFGPTFRCLYSGYYEGFNAIRLYCRPNAASIVAYLDSMSTSYSRERTYTLDLAAGHNCFFVTHLSTALFGNRSSHVNYNQVWTEQVFTGLVLVNADTSYRVIPFEPTAYYPNTKTWTIGSVTQADKDNYCSGTAFYDLFSGLAIGADGFCDGGQINVNGTLYTVTRLTKNANSITFYTSGGVVTVNKFQEGTSVGVYTELAVTVAINFQAVAGGIEVKHIFPWGTQAGSPGTYDIGTANERFNTAWLNILDVLNAVRFRSTLQVDGVASVASINTGGLGAFLIGQNLRPSDSPTFAGLTVGTINTGYGDNEVFKISNEGIAFGNVSDSLFTKQIGGMNIGDIKFVYTSGTLVGSSNDYTARLMAPAGGSFVVVCIPPERATTGSTYGYTSGGGQIWFANNDNEDTTSLISGTIIRRIS</sequence>
<name>A0A644XBR8_9ZZZZ</name>
<accession>A0A644XBR8</accession>
<protein>
    <submittedName>
        <fullName evidence="1">Uncharacterized protein</fullName>
    </submittedName>
</protein>